<organism evidence="5 6">
    <name type="scientific">Flavobacterium restrictum</name>
    <dbReference type="NCBI Taxonomy" id="2594428"/>
    <lineage>
        <taxon>Bacteria</taxon>
        <taxon>Pseudomonadati</taxon>
        <taxon>Bacteroidota</taxon>
        <taxon>Flavobacteriia</taxon>
        <taxon>Flavobacteriales</taxon>
        <taxon>Flavobacteriaceae</taxon>
        <taxon>Flavobacterium</taxon>
    </lineage>
</organism>
<feature type="transmembrane region" description="Helical" evidence="2">
    <location>
        <begin position="127"/>
        <end position="147"/>
    </location>
</feature>
<dbReference type="Proteomes" id="UP000316371">
    <property type="component" value="Unassembled WGS sequence"/>
</dbReference>
<dbReference type="Pfam" id="PF00515">
    <property type="entry name" value="TPR_1"/>
    <property type="match status" value="1"/>
</dbReference>
<keyword evidence="3" id="KW-0732">Signal</keyword>
<dbReference type="PROSITE" id="PS50005">
    <property type="entry name" value="TPR"/>
    <property type="match status" value="2"/>
</dbReference>
<dbReference type="RefSeq" id="WP_144256448.1">
    <property type="nucleotide sequence ID" value="NZ_VJZT01000008.1"/>
</dbReference>
<feature type="signal peptide" evidence="3">
    <location>
        <begin position="1"/>
        <end position="17"/>
    </location>
</feature>
<keyword evidence="2" id="KW-0472">Membrane</keyword>
<feature type="repeat" description="TPR" evidence="1">
    <location>
        <begin position="52"/>
        <end position="85"/>
    </location>
</feature>
<keyword evidence="1" id="KW-0802">TPR repeat</keyword>
<dbReference type="SMART" id="SM00028">
    <property type="entry name" value="TPR"/>
    <property type="match status" value="2"/>
</dbReference>
<dbReference type="InterPro" id="IPR010466">
    <property type="entry name" value="DUF1058"/>
</dbReference>
<feature type="chain" id="PRO_5022224616" evidence="3">
    <location>
        <begin position="18"/>
        <end position="248"/>
    </location>
</feature>
<evidence type="ECO:0000256" key="3">
    <source>
        <dbReference type="SAM" id="SignalP"/>
    </source>
</evidence>
<evidence type="ECO:0000259" key="4">
    <source>
        <dbReference type="SMART" id="SM00287"/>
    </source>
</evidence>
<dbReference type="Gene3D" id="1.25.40.10">
    <property type="entry name" value="Tetratricopeptide repeat domain"/>
    <property type="match status" value="1"/>
</dbReference>
<feature type="transmembrane region" description="Helical" evidence="2">
    <location>
        <begin position="156"/>
        <end position="177"/>
    </location>
</feature>
<comment type="caution">
    <text evidence="5">The sequence shown here is derived from an EMBL/GenBank/DDBJ whole genome shotgun (WGS) entry which is preliminary data.</text>
</comment>
<accession>A0A553E333</accession>
<dbReference type="InterPro" id="IPR019734">
    <property type="entry name" value="TPR_rpt"/>
</dbReference>
<evidence type="ECO:0000256" key="2">
    <source>
        <dbReference type="SAM" id="Phobius"/>
    </source>
</evidence>
<keyword evidence="6" id="KW-1185">Reference proteome</keyword>
<evidence type="ECO:0000313" key="5">
    <source>
        <dbReference type="EMBL" id="TRX39458.1"/>
    </source>
</evidence>
<reference evidence="5 6" key="1">
    <citation type="submission" date="2019-07" db="EMBL/GenBank/DDBJ databases">
        <title>Novel species of Flavobacterium.</title>
        <authorList>
            <person name="Liu Q."/>
            <person name="Xin Y.-H."/>
        </authorList>
    </citation>
    <scope>NUCLEOTIDE SEQUENCE [LARGE SCALE GENOMIC DNA]</scope>
    <source>
        <strain evidence="5 6">LB1R34</strain>
    </source>
</reference>
<evidence type="ECO:0000313" key="6">
    <source>
        <dbReference type="Proteomes" id="UP000316371"/>
    </source>
</evidence>
<dbReference type="InterPro" id="IPR011990">
    <property type="entry name" value="TPR-like_helical_dom_sf"/>
</dbReference>
<keyword evidence="2" id="KW-0812">Transmembrane</keyword>
<feature type="repeat" description="TPR" evidence="1">
    <location>
        <begin position="17"/>
        <end position="50"/>
    </location>
</feature>
<dbReference type="AlphaFoldDB" id="A0A553E333"/>
<dbReference type="Pfam" id="PF06347">
    <property type="entry name" value="SH3_4"/>
    <property type="match status" value="1"/>
</dbReference>
<dbReference type="SUPFAM" id="SSF48452">
    <property type="entry name" value="TPR-like"/>
    <property type="match status" value="1"/>
</dbReference>
<dbReference type="EMBL" id="VJZT01000008">
    <property type="protein sequence ID" value="TRX39458.1"/>
    <property type="molecule type" value="Genomic_DNA"/>
</dbReference>
<sequence>MKNIVYLFLLITSLIFAQNGFETGNDFYKKAQYDKAIVAYEKVLQTDKKQSVELYFNLGNCYYKLNKVAPAIYNYEKALVLNPNDKETLNNLKFAQKKTIDEIKVIPKVGFGKLVRDFTGTHTYNTWAWISVGFALFFLVFFLGYYFTQAAVYKRIFFFGMFVLLFLILISVTAAFFEKSHFDLEKPAIVFAESTEVKSEPQKANPAIFILHEGTKVYVLQSLDNWKKVQLTDGSEGWIENSAIKEVK</sequence>
<proteinExistence type="predicted"/>
<dbReference type="SMART" id="SM00287">
    <property type="entry name" value="SH3b"/>
    <property type="match status" value="1"/>
</dbReference>
<dbReference type="OrthoDB" id="9776208at2"/>
<dbReference type="PROSITE" id="PS50293">
    <property type="entry name" value="TPR_REGION"/>
    <property type="match status" value="1"/>
</dbReference>
<dbReference type="Gene3D" id="2.30.30.40">
    <property type="entry name" value="SH3 Domains"/>
    <property type="match status" value="1"/>
</dbReference>
<feature type="domain" description="SH3b" evidence="4">
    <location>
        <begin position="185"/>
        <end position="247"/>
    </location>
</feature>
<keyword evidence="2" id="KW-1133">Transmembrane helix</keyword>
<evidence type="ECO:0000256" key="1">
    <source>
        <dbReference type="PROSITE-ProRule" id="PRU00339"/>
    </source>
</evidence>
<name>A0A553E333_9FLAO</name>
<gene>
    <name evidence="5" type="ORF">FNW21_09195</name>
</gene>
<dbReference type="InterPro" id="IPR003646">
    <property type="entry name" value="SH3-like_bac-type"/>
</dbReference>
<protein>
    <submittedName>
        <fullName evidence="5">Tetratricopeptide repeat protein</fullName>
    </submittedName>
</protein>